<protein>
    <submittedName>
        <fullName evidence="2">Uncharacterized protein</fullName>
    </submittedName>
</protein>
<evidence type="ECO:0000313" key="3">
    <source>
        <dbReference type="Proteomes" id="UP000887013"/>
    </source>
</evidence>
<organism evidence="2 3">
    <name type="scientific">Nephila pilipes</name>
    <name type="common">Giant wood spider</name>
    <name type="synonym">Nephila maculata</name>
    <dbReference type="NCBI Taxonomy" id="299642"/>
    <lineage>
        <taxon>Eukaryota</taxon>
        <taxon>Metazoa</taxon>
        <taxon>Ecdysozoa</taxon>
        <taxon>Arthropoda</taxon>
        <taxon>Chelicerata</taxon>
        <taxon>Arachnida</taxon>
        <taxon>Araneae</taxon>
        <taxon>Araneomorphae</taxon>
        <taxon>Entelegynae</taxon>
        <taxon>Araneoidea</taxon>
        <taxon>Nephilidae</taxon>
        <taxon>Nephila</taxon>
    </lineage>
</organism>
<reference evidence="2" key="1">
    <citation type="submission" date="2020-08" db="EMBL/GenBank/DDBJ databases">
        <title>Multicomponent nature underlies the extraordinary mechanical properties of spider dragline silk.</title>
        <authorList>
            <person name="Kono N."/>
            <person name="Nakamura H."/>
            <person name="Mori M."/>
            <person name="Yoshida Y."/>
            <person name="Ohtoshi R."/>
            <person name="Malay A.D."/>
            <person name="Moran D.A.P."/>
            <person name="Tomita M."/>
            <person name="Numata K."/>
            <person name="Arakawa K."/>
        </authorList>
    </citation>
    <scope>NUCLEOTIDE SEQUENCE</scope>
</reference>
<feature type="non-terminal residue" evidence="2">
    <location>
        <position position="76"/>
    </location>
</feature>
<name>A0A8X6T9F5_NEPPI</name>
<dbReference type="EMBL" id="BMAW01004659">
    <property type="protein sequence ID" value="GFS90328.1"/>
    <property type="molecule type" value="Genomic_DNA"/>
</dbReference>
<gene>
    <name evidence="2" type="ORF">NPIL_582881</name>
</gene>
<comment type="caution">
    <text evidence="2">The sequence shown here is derived from an EMBL/GenBank/DDBJ whole genome shotgun (WGS) entry which is preliminary data.</text>
</comment>
<keyword evidence="3" id="KW-1185">Reference proteome</keyword>
<sequence length="76" mass="8835">MADVSDRPPDEIPSQPDTMTHCQNLQTYVMSYAETLKSITEVEGLIKNARLLPFLYGAQDLERLQPELRKWIEDRK</sequence>
<feature type="compositionally biased region" description="Basic and acidic residues" evidence="1">
    <location>
        <begin position="1"/>
        <end position="10"/>
    </location>
</feature>
<evidence type="ECO:0000313" key="2">
    <source>
        <dbReference type="EMBL" id="GFS90328.1"/>
    </source>
</evidence>
<dbReference type="AlphaFoldDB" id="A0A8X6T9F5"/>
<evidence type="ECO:0000256" key="1">
    <source>
        <dbReference type="SAM" id="MobiDB-lite"/>
    </source>
</evidence>
<feature type="region of interest" description="Disordered" evidence="1">
    <location>
        <begin position="1"/>
        <end position="20"/>
    </location>
</feature>
<proteinExistence type="predicted"/>
<dbReference type="Proteomes" id="UP000887013">
    <property type="component" value="Unassembled WGS sequence"/>
</dbReference>
<accession>A0A8X6T9F5</accession>